<dbReference type="AlphaFoldDB" id="F0XGQ2"/>
<dbReference type="SFLD" id="SFLDG01129">
    <property type="entry name" value="C1.5:_HAD__Beta-PGM__Phosphata"/>
    <property type="match status" value="1"/>
</dbReference>
<reference evidence="1 2" key="1">
    <citation type="journal article" date="2011" name="Proc. Natl. Acad. Sci. U.S.A.">
        <title>Genome and transcriptome analyses of the mountain pine beetle-fungal symbiont Grosmannia clavigera, a lodgepole pine pathogen.</title>
        <authorList>
            <person name="DiGuistini S."/>
            <person name="Wang Y."/>
            <person name="Liao N.Y."/>
            <person name="Taylor G."/>
            <person name="Tanguay P."/>
            <person name="Feau N."/>
            <person name="Henrissat B."/>
            <person name="Chan S.K."/>
            <person name="Hesse-Orce U."/>
            <person name="Alamouti S.M."/>
            <person name="Tsui C.K.M."/>
            <person name="Docking R.T."/>
            <person name="Levasseur A."/>
            <person name="Haridas S."/>
            <person name="Robertson G."/>
            <person name="Birol I."/>
            <person name="Holt R.A."/>
            <person name="Marra M.A."/>
            <person name="Hamelin R.C."/>
            <person name="Hirst M."/>
            <person name="Jones S.J.M."/>
            <person name="Bohlmann J."/>
            <person name="Breuil C."/>
        </authorList>
    </citation>
    <scope>NUCLEOTIDE SEQUENCE [LARGE SCALE GENOMIC DNA]</scope>
    <source>
        <strain evidence="2">kw1407 / UAMH 11150</strain>
    </source>
</reference>
<protein>
    <submittedName>
        <fullName evidence="1">HAD superfamily hydrolase</fullName>
    </submittedName>
</protein>
<dbReference type="InterPro" id="IPR006439">
    <property type="entry name" value="HAD-SF_hydro_IA"/>
</dbReference>
<dbReference type="Gene3D" id="1.10.260.80">
    <property type="match status" value="1"/>
</dbReference>
<dbReference type="PANTHER" id="PTHR43885">
    <property type="entry name" value="HALOACID DEHALOGENASE-LIKE HYDROLASE"/>
    <property type="match status" value="1"/>
</dbReference>
<dbReference type="InterPro" id="IPR036412">
    <property type="entry name" value="HAD-like_sf"/>
</dbReference>
<gene>
    <name evidence="1" type="ORF">CMQ_3066</name>
</gene>
<dbReference type="eggNOG" id="ENOG502QR7R">
    <property type="taxonomic scope" value="Eukaryota"/>
</dbReference>
<keyword evidence="1" id="KW-0378">Hydrolase</keyword>
<accession>F0XGQ2</accession>
<evidence type="ECO:0000313" key="1">
    <source>
        <dbReference type="EMBL" id="EFX03137.1"/>
    </source>
</evidence>
<dbReference type="InterPro" id="IPR023214">
    <property type="entry name" value="HAD_sf"/>
</dbReference>
<dbReference type="HOGENOM" id="CLU_045011_11_1_1"/>
<sequence length="299" mass="32425">MAAQTSPAAASRRLFAPLKGYTAQGRPSAPAPAPGQQKHRPRVLKGVVFDVDGTLCIPQNYMFGEMRAVLGIDKSIDILDHIYSLPTEDQQKEAMERVRVVERRAMALQQAQPGLPELMAYLDSRGIPKAICTRNFEQPVKHLLGKFLDGHTFEPIVTRDFRPPKPDPAGILHIARSWGLTRSGAAEDAASRVSDEDTVDPAVLLAEKKEEAIEQAASASAPTAAVLEADASSLIMVGDSIDDMTAGRRAGAATVLLVNDVNRHLAEHAHTDMVIARLDDLIDVLEKGFVGREMSHLES</sequence>
<dbReference type="CDD" id="cd01427">
    <property type="entry name" value="HAD_like"/>
    <property type="match status" value="1"/>
</dbReference>
<keyword evidence="2" id="KW-1185">Reference proteome</keyword>
<dbReference type="OrthoDB" id="426235at2759"/>
<dbReference type="NCBIfam" id="TIGR01549">
    <property type="entry name" value="HAD-SF-IA-v1"/>
    <property type="match status" value="1"/>
</dbReference>
<dbReference type="Proteomes" id="UP000007796">
    <property type="component" value="Unassembled WGS sequence"/>
</dbReference>
<dbReference type="Gene3D" id="3.40.50.1000">
    <property type="entry name" value="HAD superfamily/HAD-like"/>
    <property type="match status" value="1"/>
</dbReference>
<dbReference type="EMBL" id="GL629769">
    <property type="protein sequence ID" value="EFX03137.1"/>
    <property type="molecule type" value="Genomic_DNA"/>
</dbReference>
<dbReference type="FunCoup" id="F0XGQ2">
    <property type="interactions" value="79"/>
</dbReference>
<name>F0XGQ2_GROCL</name>
<proteinExistence type="predicted"/>
<dbReference type="Pfam" id="PF13242">
    <property type="entry name" value="Hydrolase_like"/>
    <property type="match status" value="1"/>
</dbReference>
<dbReference type="STRING" id="655863.F0XGQ2"/>
<dbReference type="GeneID" id="25976125"/>
<dbReference type="SFLD" id="SFLDS00003">
    <property type="entry name" value="Haloacid_Dehalogenase"/>
    <property type="match status" value="1"/>
</dbReference>
<dbReference type="GO" id="GO:0033883">
    <property type="term" value="F:pyridoxal phosphatase activity"/>
    <property type="evidence" value="ECO:0007669"/>
    <property type="project" value="EnsemblFungi"/>
</dbReference>
<dbReference type="InParanoid" id="F0XGQ2"/>
<dbReference type="PANTHER" id="PTHR43885:SF1">
    <property type="entry name" value="SUPERFAMILY HYDROLASE, PUTATIVE (AFU_ORTHOLOGUE AFUA_4G13290)-RELATED"/>
    <property type="match status" value="1"/>
</dbReference>
<dbReference type="RefSeq" id="XP_014172619.1">
    <property type="nucleotide sequence ID" value="XM_014317144.1"/>
</dbReference>
<dbReference type="SUPFAM" id="SSF56784">
    <property type="entry name" value="HAD-like"/>
    <property type="match status" value="2"/>
</dbReference>
<organism evidence="2">
    <name type="scientific">Grosmannia clavigera (strain kw1407 / UAMH 11150)</name>
    <name type="common">Blue stain fungus</name>
    <name type="synonym">Graphiocladiella clavigera</name>
    <dbReference type="NCBI Taxonomy" id="655863"/>
    <lineage>
        <taxon>Eukaryota</taxon>
        <taxon>Fungi</taxon>
        <taxon>Dikarya</taxon>
        <taxon>Ascomycota</taxon>
        <taxon>Pezizomycotina</taxon>
        <taxon>Sordariomycetes</taxon>
        <taxon>Sordariomycetidae</taxon>
        <taxon>Ophiostomatales</taxon>
        <taxon>Ophiostomataceae</taxon>
        <taxon>Leptographium</taxon>
    </lineage>
</organism>
<dbReference type="Pfam" id="PF00702">
    <property type="entry name" value="Hydrolase"/>
    <property type="match status" value="1"/>
</dbReference>
<evidence type="ECO:0000313" key="2">
    <source>
        <dbReference type="Proteomes" id="UP000007796"/>
    </source>
</evidence>